<evidence type="ECO:0000259" key="7">
    <source>
        <dbReference type="SMART" id="SM01274"/>
    </source>
</evidence>
<evidence type="ECO:0000256" key="4">
    <source>
        <dbReference type="ARBA" id="ARBA00022723"/>
    </source>
</evidence>
<proteinExistence type="inferred from homology"/>
<evidence type="ECO:0000256" key="1">
    <source>
        <dbReference type="ARBA" id="ARBA00001936"/>
    </source>
</evidence>
<dbReference type="PANTHER" id="PTHR43237">
    <property type="entry name" value="NADP-DEPENDENT MALIC ENZYME"/>
    <property type="match status" value="1"/>
</dbReference>
<dbReference type="GO" id="GO:0004470">
    <property type="term" value="F:malic enzyme activity"/>
    <property type="evidence" value="ECO:0007669"/>
    <property type="project" value="InterPro"/>
</dbReference>
<feature type="domain" description="Malic enzyme NAD-binding" evidence="6">
    <location>
        <begin position="151"/>
        <end position="373"/>
    </location>
</feature>
<reference evidence="8" key="1">
    <citation type="journal article" date="2014" name="Front. Microbiol.">
        <title>High frequency of phylogenetically diverse reductive dehalogenase-homologous genes in deep subseafloor sedimentary metagenomes.</title>
        <authorList>
            <person name="Kawai M."/>
            <person name="Futagami T."/>
            <person name="Toyoda A."/>
            <person name="Takaki Y."/>
            <person name="Nishi S."/>
            <person name="Hori S."/>
            <person name="Arai W."/>
            <person name="Tsubouchi T."/>
            <person name="Morono Y."/>
            <person name="Uchiyama I."/>
            <person name="Ito T."/>
            <person name="Fujiyama A."/>
            <person name="Inagaki F."/>
            <person name="Takami H."/>
        </authorList>
    </citation>
    <scope>NUCLEOTIDE SEQUENCE</scope>
    <source>
        <strain evidence="8">Expedition CK06-06</strain>
    </source>
</reference>
<dbReference type="GO" id="GO:0046872">
    <property type="term" value="F:metal ion binding"/>
    <property type="evidence" value="ECO:0007669"/>
    <property type="project" value="UniProtKB-KW"/>
</dbReference>
<comment type="similarity">
    <text evidence="3">Belongs to the malic enzymes family.</text>
</comment>
<dbReference type="Gene3D" id="3.40.50.720">
    <property type="entry name" value="NAD(P)-binding Rossmann-like Domain"/>
    <property type="match status" value="1"/>
</dbReference>
<gene>
    <name evidence="8" type="ORF">S01H4_02578</name>
</gene>
<dbReference type="SUPFAM" id="SSF53223">
    <property type="entry name" value="Aminoacid dehydrogenase-like, N-terminal domain"/>
    <property type="match status" value="1"/>
</dbReference>
<protein>
    <recommendedName>
        <fullName evidence="9">Malic enzyme NAD-binding domain-containing protein</fullName>
    </recommendedName>
</protein>
<comment type="cofactor">
    <cofactor evidence="1">
        <name>Mn(2+)</name>
        <dbReference type="ChEBI" id="CHEBI:29035"/>
    </cofactor>
</comment>
<dbReference type="PROSITE" id="PS00331">
    <property type="entry name" value="MALIC_ENZYMES"/>
    <property type="match status" value="1"/>
</dbReference>
<dbReference type="PIRSF" id="PIRSF000106">
    <property type="entry name" value="ME"/>
    <property type="match status" value="1"/>
</dbReference>
<feature type="domain" description="Malic enzyme N-terminal" evidence="7">
    <location>
        <begin position="6"/>
        <end position="139"/>
    </location>
</feature>
<dbReference type="InterPro" id="IPR051674">
    <property type="entry name" value="Malate_Decarboxylase"/>
</dbReference>
<dbReference type="InterPro" id="IPR012302">
    <property type="entry name" value="Malic_NAD-bd"/>
</dbReference>
<dbReference type="InterPro" id="IPR046346">
    <property type="entry name" value="Aminoacid_DH-like_N_sf"/>
</dbReference>
<dbReference type="InterPro" id="IPR037062">
    <property type="entry name" value="Malic_N_dom_sf"/>
</dbReference>
<comment type="cofactor">
    <cofactor evidence="2">
        <name>Mg(2+)</name>
        <dbReference type="ChEBI" id="CHEBI:18420"/>
    </cofactor>
</comment>
<dbReference type="Gene3D" id="3.40.50.10380">
    <property type="entry name" value="Malic enzyme, N-terminal domain"/>
    <property type="match status" value="1"/>
</dbReference>
<dbReference type="AlphaFoldDB" id="X0ZUY0"/>
<evidence type="ECO:0008006" key="9">
    <source>
        <dbReference type="Google" id="ProtNLM"/>
    </source>
</evidence>
<evidence type="ECO:0000256" key="3">
    <source>
        <dbReference type="ARBA" id="ARBA00008785"/>
    </source>
</evidence>
<evidence type="ECO:0000256" key="2">
    <source>
        <dbReference type="ARBA" id="ARBA00001946"/>
    </source>
</evidence>
<dbReference type="GO" id="GO:0016616">
    <property type="term" value="F:oxidoreductase activity, acting on the CH-OH group of donors, NAD or NADP as acceptor"/>
    <property type="evidence" value="ECO:0007669"/>
    <property type="project" value="InterPro"/>
</dbReference>
<dbReference type="SUPFAM" id="SSF51735">
    <property type="entry name" value="NAD(P)-binding Rossmann-fold domains"/>
    <property type="match status" value="1"/>
</dbReference>
<dbReference type="InterPro" id="IPR001891">
    <property type="entry name" value="Malic_OxRdtase"/>
</dbReference>
<dbReference type="InterPro" id="IPR036291">
    <property type="entry name" value="NAD(P)-bd_dom_sf"/>
</dbReference>
<keyword evidence="5" id="KW-0560">Oxidoreductase</keyword>
<dbReference type="GO" id="GO:0051287">
    <property type="term" value="F:NAD binding"/>
    <property type="evidence" value="ECO:0007669"/>
    <property type="project" value="InterPro"/>
</dbReference>
<evidence type="ECO:0000256" key="5">
    <source>
        <dbReference type="ARBA" id="ARBA00023002"/>
    </source>
</evidence>
<name>X0ZUY0_9ZZZZ</name>
<dbReference type="Pfam" id="PF00390">
    <property type="entry name" value="malic"/>
    <property type="match status" value="1"/>
</dbReference>
<comment type="caution">
    <text evidence="8">The sequence shown here is derived from an EMBL/GenBank/DDBJ whole genome shotgun (WGS) entry which is preliminary data.</text>
</comment>
<accession>X0ZUY0</accession>
<dbReference type="CDD" id="cd05311">
    <property type="entry name" value="NAD_bind_2_malic_enz"/>
    <property type="match status" value="1"/>
</dbReference>
<dbReference type="PANTHER" id="PTHR43237:SF4">
    <property type="entry name" value="NADP-DEPENDENT MALIC ENZYME"/>
    <property type="match status" value="1"/>
</dbReference>
<dbReference type="Pfam" id="PF03949">
    <property type="entry name" value="Malic_M"/>
    <property type="match status" value="1"/>
</dbReference>
<dbReference type="InterPro" id="IPR012301">
    <property type="entry name" value="Malic_N_dom"/>
</dbReference>
<dbReference type="EMBL" id="BART01000572">
    <property type="protein sequence ID" value="GAG73585.1"/>
    <property type="molecule type" value="Genomic_DNA"/>
</dbReference>
<dbReference type="SMART" id="SM01274">
    <property type="entry name" value="malic"/>
    <property type="match status" value="1"/>
</dbReference>
<dbReference type="SMART" id="SM00919">
    <property type="entry name" value="Malic_M"/>
    <property type="match status" value="1"/>
</dbReference>
<keyword evidence="4" id="KW-0479">Metal-binding</keyword>
<sequence length="399" mass="43196">MHKKNVGKIDIISKVKTNNEHDLSLAYSPGVAEPCRIIAKNPEELNTYTARGNMIAVVSDGSAVLGLGNIGARAALPVMEGKCVLFKQFGGVSAFPICIDSQDNEVVISTIKMLEPSFAGINLEDIAAPRCFEIEDRLKRETNMLIFHDDQHGTAIVTLAGLFSALKIYRKDITEVKIVINGAGAAGTSIVNLLNCISATDIIVCDSEGIIYKGREGLNTAKQRLAELTNSNNIKGDLSCALEDADVFIGVSVANVLAAEMIKKMKKNPIIFALANPEPEIKPELAMECGVRIIATGRSDYPNQVNNVLAFPGIFRGALDARAIEINTEMKLAAVKAISEIVSDNLKEDYIIPKPFDRRVLPAVAVSVARAAMETGNTRGEVDLEFIEKKAKKIMENRL</sequence>
<dbReference type="FunFam" id="3.40.50.10380:FF:000003">
    <property type="entry name" value="NADP-dependent malic enzyme"/>
    <property type="match status" value="1"/>
</dbReference>
<evidence type="ECO:0000259" key="6">
    <source>
        <dbReference type="SMART" id="SM00919"/>
    </source>
</evidence>
<evidence type="ECO:0000313" key="8">
    <source>
        <dbReference type="EMBL" id="GAG73585.1"/>
    </source>
</evidence>
<dbReference type="FunFam" id="3.40.50.720:FF:000095">
    <property type="entry name" value="NADP-dependent malic enzyme"/>
    <property type="match status" value="1"/>
</dbReference>
<organism evidence="8">
    <name type="scientific">marine sediment metagenome</name>
    <dbReference type="NCBI Taxonomy" id="412755"/>
    <lineage>
        <taxon>unclassified sequences</taxon>
        <taxon>metagenomes</taxon>
        <taxon>ecological metagenomes</taxon>
    </lineage>
</organism>
<dbReference type="InterPro" id="IPR015884">
    <property type="entry name" value="Malic_enzyme_CS"/>
</dbReference>
<dbReference type="InterPro" id="IPR045213">
    <property type="entry name" value="Malic_NAD-bd_bact_type"/>
</dbReference>